<dbReference type="Pfam" id="PF13472">
    <property type="entry name" value="Lipase_GDSL_2"/>
    <property type="match status" value="1"/>
</dbReference>
<evidence type="ECO:0000259" key="3">
    <source>
        <dbReference type="Pfam" id="PF13472"/>
    </source>
</evidence>
<dbReference type="SUPFAM" id="SSF69318">
    <property type="entry name" value="Integrin alpha N-terminal domain"/>
    <property type="match status" value="1"/>
</dbReference>
<evidence type="ECO:0000256" key="2">
    <source>
        <dbReference type="SAM" id="SignalP"/>
    </source>
</evidence>
<keyword evidence="1 2" id="KW-0732">Signal</keyword>
<feature type="chain" id="PRO_5028888116" description="SGNH hydrolase-type esterase domain-containing protein" evidence="2">
    <location>
        <begin position="33"/>
        <end position="788"/>
    </location>
</feature>
<dbReference type="InterPro" id="IPR008701">
    <property type="entry name" value="NPP1"/>
</dbReference>
<dbReference type="Pfam" id="PF13517">
    <property type="entry name" value="FG-GAP_3"/>
    <property type="match status" value="2"/>
</dbReference>
<sequence>MSGRVGRLGSLALSGAVLASLSVVVTAGQALADPPQALPLNAPAADRKWQPAMDYDVNGCYATPAIGPDGTLNPGLKMGGAENGQCRDEVDLDNDNAYSRSRCNQNGWCAYMYGLYFEKDQVSLGIGSAGHTHDWEHVIVWVNEGLDPDRPAYVSTSAHGDYSTRPAEDVAFEGTHPKIVYHKDGGSTHAFRLGDAGEAPENHKGAWQYPDLVGWDGYPPDIRDKMVDHDWGDARLALSDTGDSFMNDLEKAQPEGIQFNPGEDYVPPRSDDPDTPTLPDLRIMPLGDSITYGVGSSTNAGYRRPLQYLLKMLSPTVSLNMVGTRQSGPSGMDRDHEGVSGDRIASIAQRASCSVTKYKPNVVALHAGTNDMRDEFVGDLSSAPERLAVLIDQVVSASPQATVLVATLVPATKANLQPRIDAYNAEIRQVVEQRRNRGWHVRLVDMSALVKPEDLSQPAHPGDNGYLKMAVGWAGAILDAHEDGWLQDPAEPIADRACSSDETDDDVDVPLGDGWRALGVIAPGMDSPTGRTDIVELDGDDRGDYVRIANDGSVRAALNTPGSVPGKPDWVEQGTISPGRGHSAEAVRFADVTGDGRDDYLLVGTEGSVRAWQNNGPGAADGPYHWTDLGIIAPGVSGTTREALRFADVDGDGRDDYLRTSDSGAVHAYLNTPTSAGAIHWTEHLHWAPGVSYGTRDKLRLADVNGDRRADYLMVDSTGRTHAYINDGGGGAGGFTPYLNFASPTSALPGAKTTFRDISGDGKADYVTIYDGGSVSAWLNRGGNIGGI</sequence>
<proteinExistence type="predicted"/>
<dbReference type="InterPro" id="IPR036514">
    <property type="entry name" value="SGNH_hydro_sf"/>
</dbReference>
<dbReference type="Proteomes" id="UP000515307">
    <property type="component" value="Chromosome"/>
</dbReference>
<organism evidence="4 5">
    <name type="scientific">Streptomyces finlayi</name>
    <dbReference type="NCBI Taxonomy" id="67296"/>
    <lineage>
        <taxon>Bacteria</taxon>
        <taxon>Bacillati</taxon>
        <taxon>Actinomycetota</taxon>
        <taxon>Actinomycetes</taxon>
        <taxon>Kitasatosporales</taxon>
        <taxon>Streptomycetaceae</taxon>
        <taxon>Streptomyces</taxon>
    </lineage>
</organism>
<gene>
    <name evidence="4" type="ORF">F0344_05790</name>
</gene>
<dbReference type="InterPro" id="IPR013830">
    <property type="entry name" value="SGNH_hydro"/>
</dbReference>
<evidence type="ECO:0000313" key="4">
    <source>
        <dbReference type="EMBL" id="QNE74183.1"/>
    </source>
</evidence>
<dbReference type="PANTHER" id="PTHR33657:SF6">
    <property type="entry name" value="SECRETED PROTEIN"/>
    <property type="match status" value="1"/>
</dbReference>
<evidence type="ECO:0000313" key="5">
    <source>
        <dbReference type="Proteomes" id="UP000515307"/>
    </source>
</evidence>
<keyword evidence="5" id="KW-1185">Reference proteome</keyword>
<protein>
    <recommendedName>
        <fullName evidence="3">SGNH hydrolase-type esterase domain-containing protein</fullName>
    </recommendedName>
</protein>
<reference evidence="5" key="1">
    <citation type="submission" date="2019-10" db="EMBL/GenBank/DDBJ databases">
        <title>Antimicrobial potential of Antarctic Bacteria.</title>
        <authorList>
            <person name="Benaud N."/>
            <person name="Edwards R.J."/>
            <person name="Ferrari B.C."/>
        </authorList>
    </citation>
    <scope>NUCLEOTIDE SEQUENCE [LARGE SCALE GENOMIC DNA]</scope>
    <source>
        <strain evidence="5">NBSH44</strain>
    </source>
</reference>
<dbReference type="CDD" id="cd01833">
    <property type="entry name" value="XynB_like"/>
    <property type="match status" value="1"/>
</dbReference>
<dbReference type="SUPFAM" id="SSF52266">
    <property type="entry name" value="SGNH hydrolase"/>
    <property type="match status" value="1"/>
</dbReference>
<dbReference type="PANTHER" id="PTHR33657">
    <property type="entry name" value="DOMAIN PROTEIN, PUTATIVE (AFU_ORTHOLOGUE AFUA_5G00600)-RELATED"/>
    <property type="match status" value="1"/>
</dbReference>
<dbReference type="AlphaFoldDB" id="A0A7G7BFR8"/>
<dbReference type="KEGG" id="sfiy:F0344_05790"/>
<dbReference type="Gene3D" id="3.40.50.1110">
    <property type="entry name" value="SGNH hydrolase"/>
    <property type="match status" value="1"/>
</dbReference>
<accession>A0A7G7BFR8</accession>
<dbReference type="Pfam" id="PF05630">
    <property type="entry name" value="NPP1"/>
    <property type="match status" value="1"/>
</dbReference>
<feature type="domain" description="SGNH hydrolase-type esterase" evidence="3">
    <location>
        <begin position="286"/>
        <end position="466"/>
    </location>
</feature>
<dbReference type="EMBL" id="CP045702">
    <property type="protein sequence ID" value="QNE74183.1"/>
    <property type="molecule type" value="Genomic_DNA"/>
</dbReference>
<dbReference type="InterPro" id="IPR013517">
    <property type="entry name" value="FG-GAP"/>
</dbReference>
<feature type="signal peptide" evidence="2">
    <location>
        <begin position="1"/>
        <end position="32"/>
    </location>
</feature>
<dbReference type="InterPro" id="IPR028994">
    <property type="entry name" value="Integrin_alpha_N"/>
</dbReference>
<name>A0A7G7BFR8_9ACTN</name>
<evidence type="ECO:0000256" key="1">
    <source>
        <dbReference type="ARBA" id="ARBA00022729"/>
    </source>
</evidence>